<reference evidence="4 5" key="1">
    <citation type="submission" date="2019-03" db="EMBL/GenBank/DDBJ databases">
        <title>Draft genome sequences of novel Actinobacteria.</title>
        <authorList>
            <person name="Sahin N."/>
            <person name="Ay H."/>
            <person name="Saygin H."/>
        </authorList>
    </citation>
    <scope>NUCLEOTIDE SEQUENCE [LARGE SCALE GENOMIC DNA]</scope>
    <source>
        <strain evidence="4 5">DSM 45941</strain>
    </source>
</reference>
<dbReference type="InterPro" id="IPR036291">
    <property type="entry name" value="NAD(P)-bd_dom_sf"/>
</dbReference>
<evidence type="ECO:0000313" key="4">
    <source>
        <dbReference type="EMBL" id="TDD92924.1"/>
    </source>
</evidence>
<dbReference type="InterPro" id="IPR057326">
    <property type="entry name" value="KR_dom"/>
</dbReference>
<dbReference type="InterPro" id="IPR002347">
    <property type="entry name" value="SDR_fam"/>
</dbReference>
<dbReference type="PANTHER" id="PTHR42760:SF133">
    <property type="entry name" value="3-OXOACYL-[ACYL-CARRIER-PROTEIN] REDUCTASE"/>
    <property type="match status" value="1"/>
</dbReference>
<proteinExistence type="inferred from homology"/>
<comment type="caution">
    <text evidence="4">The sequence shown here is derived from an EMBL/GenBank/DDBJ whole genome shotgun (WGS) entry which is preliminary data.</text>
</comment>
<dbReference type="SMART" id="SM00822">
    <property type="entry name" value="PKS_KR"/>
    <property type="match status" value="1"/>
</dbReference>
<dbReference type="EMBL" id="SMKY01000001">
    <property type="protein sequence ID" value="TDD92924.1"/>
    <property type="molecule type" value="Genomic_DNA"/>
</dbReference>
<dbReference type="PANTHER" id="PTHR42760">
    <property type="entry name" value="SHORT-CHAIN DEHYDROGENASES/REDUCTASES FAMILY MEMBER"/>
    <property type="match status" value="1"/>
</dbReference>
<keyword evidence="2" id="KW-0560">Oxidoreductase</keyword>
<dbReference type="PRINTS" id="PR00081">
    <property type="entry name" value="GDHRDH"/>
</dbReference>
<dbReference type="FunFam" id="3.40.50.720:FF:000084">
    <property type="entry name" value="Short-chain dehydrogenase reductase"/>
    <property type="match status" value="1"/>
</dbReference>
<accession>A0A4R5C7C2</accession>
<organism evidence="4 5">
    <name type="scientific">Actinomadura darangshiensis</name>
    <dbReference type="NCBI Taxonomy" id="705336"/>
    <lineage>
        <taxon>Bacteria</taxon>
        <taxon>Bacillati</taxon>
        <taxon>Actinomycetota</taxon>
        <taxon>Actinomycetes</taxon>
        <taxon>Streptosporangiales</taxon>
        <taxon>Thermomonosporaceae</taxon>
        <taxon>Actinomadura</taxon>
    </lineage>
</organism>
<dbReference type="SUPFAM" id="SSF51735">
    <property type="entry name" value="NAD(P)-binding Rossmann-fold domains"/>
    <property type="match status" value="1"/>
</dbReference>
<feature type="domain" description="Ketoreductase" evidence="3">
    <location>
        <begin position="15"/>
        <end position="198"/>
    </location>
</feature>
<dbReference type="PRINTS" id="PR00080">
    <property type="entry name" value="SDRFAMILY"/>
</dbReference>
<dbReference type="GO" id="GO:0048038">
    <property type="term" value="F:quinone binding"/>
    <property type="evidence" value="ECO:0007669"/>
    <property type="project" value="TreeGrafter"/>
</dbReference>
<dbReference type="Pfam" id="PF13561">
    <property type="entry name" value="adh_short_C2"/>
    <property type="match status" value="1"/>
</dbReference>
<dbReference type="Proteomes" id="UP000295578">
    <property type="component" value="Unassembled WGS sequence"/>
</dbReference>
<protein>
    <submittedName>
        <fullName evidence="4">SDR family oxidoreductase</fullName>
    </submittedName>
</protein>
<dbReference type="GO" id="GO:0006633">
    <property type="term" value="P:fatty acid biosynthetic process"/>
    <property type="evidence" value="ECO:0007669"/>
    <property type="project" value="TreeGrafter"/>
</dbReference>
<dbReference type="AlphaFoldDB" id="A0A4R5C7C2"/>
<name>A0A4R5C7C2_9ACTN</name>
<dbReference type="Gene3D" id="3.40.50.720">
    <property type="entry name" value="NAD(P)-binding Rossmann-like Domain"/>
    <property type="match status" value="1"/>
</dbReference>
<dbReference type="RefSeq" id="WP_132192440.1">
    <property type="nucleotide sequence ID" value="NZ_SMKY01000001.1"/>
</dbReference>
<gene>
    <name evidence="4" type="ORF">E1293_00155</name>
</gene>
<keyword evidence="5" id="KW-1185">Reference proteome</keyword>
<evidence type="ECO:0000256" key="2">
    <source>
        <dbReference type="ARBA" id="ARBA00023002"/>
    </source>
</evidence>
<comment type="similarity">
    <text evidence="1">Belongs to the short-chain dehydrogenases/reductases (SDR) family.</text>
</comment>
<dbReference type="GO" id="GO:0016616">
    <property type="term" value="F:oxidoreductase activity, acting on the CH-OH group of donors, NAD or NADP as acceptor"/>
    <property type="evidence" value="ECO:0007669"/>
    <property type="project" value="UniProtKB-ARBA"/>
</dbReference>
<evidence type="ECO:0000256" key="1">
    <source>
        <dbReference type="ARBA" id="ARBA00006484"/>
    </source>
</evidence>
<dbReference type="OrthoDB" id="286404at2"/>
<evidence type="ECO:0000313" key="5">
    <source>
        <dbReference type="Proteomes" id="UP000295578"/>
    </source>
</evidence>
<evidence type="ECO:0000259" key="3">
    <source>
        <dbReference type="SMART" id="SM00822"/>
    </source>
</evidence>
<sequence length="262" mass="26787">MNGGAPTGPRDLDGKVIVVTGGSRGIGRSLVLGAVARGARVAFCARSTGEAAQEVRAEAERLGGAGCVLPMAADVSRGADVDALVDATLEAWGTIDVLVNNAAIDKDALLLQMPVAEFAAVLAINLTGPFLMSRRVLREFLHRDTRGVIVNIGSIFDRGAPSQTAYSTSKGGLRGLTRAIAEEYGASGIRANLVVSGFVETALSQHMPAQFRKAVLCNPLSRAGSTTEVASAVLFLAGGAGRAMNGATVYASGGIVDANFSG</sequence>